<proteinExistence type="predicted"/>
<sequence length="307" mass="33508">MTFLFNSDRTRGQVFADAFAAALPEVPFSMDPATVDPDAVRYLLTWTVPPDLARYRNLRVLFSIGAGVDQLALDQLPPHLTVVRMVEDGIVRMMQEYVVMAVLAAHRNLPAYRNQQQQGVWRSLPVRQAAERRVGVLGLGQLGTAVLRQLRPFGFPLMGWSRSGRGLDGVDCYSGDAGLPLFLSRCDILICLLPLTAETRGFLNARLFSVLPAGASLIHVGRGPQLDPAALLDALDSGHLASAILDVTDPEPLPPEHPLWAHPQVMITPHIASVTQPVTAAQAVIANIRRHLAGQPMLGEIDRLRGY</sequence>
<keyword evidence="2" id="KW-0520">NAD</keyword>
<comment type="caution">
    <text evidence="4">The sequence shown here is derived from an EMBL/GenBank/DDBJ whole genome shotgun (WGS) entry which is preliminary data.</text>
</comment>
<dbReference type="Pfam" id="PF02826">
    <property type="entry name" value="2-Hacid_dh_C"/>
    <property type="match status" value="1"/>
</dbReference>
<dbReference type="Proteomes" id="UP000544872">
    <property type="component" value="Unassembled WGS sequence"/>
</dbReference>
<dbReference type="AlphaFoldDB" id="A0A7W9ZH23"/>
<evidence type="ECO:0000259" key="3">
    <source>
        <dbReference type="Pfam" id="PF02826"/>
    </source>
</evidence>
<keyword evidence="1 4" id="KW-0560">Oxidoreductase</keyword>
<dbReference type="EC" id="1.1.1.81" evidence="4"/>
<dbReference type="EMBL" id="JACIIX010000010">
    <property type="protein sequence ID" value="MBB6211315.1"/>
    <property type="molecule type" value="Genomic_DNA"/>
</dbReference>
<protein>
    <submittedName>
        <fullName evidence="4">Glyoxylate/hydroxypyruvate reductase A</fullName>
        <ecNumber evidence="4">1.1.1.79</ecNumber>
        <ecNumber evidence="4">1.1.1.81</ecNumber>
    </submittedName>
</protein>
<dbReference type="GO" id="GO:0030267">
    <property type="term" value="F:glyoxylate reductase (NADPH) activity"/>
    <property type="evidence" value="ECO:0007669"/>
    <property type="project" value="UniProtKB-EC"/>
</dbReference>
<dbReference type="InterPro" id="IPR006140">
    <property type="entry name" value="D-isomer_DH_NAD-bd"/>
</dbReference>
<evidence type="ECO:0000313" key="4">
    <source>
        <dbReference type="EMBL" id="MBB6211315.1"/>
    </source>
</evidence>
<feature type="domain" description="D-isomer specific 2-hydroxyacid dehydrogenase NAD-binding" evidence="3">
    <location>
        <begin position="99"/>
        <end position="272"/>
    </location>
</feature>
<dbReference type="PANTHER" id="PTHR43333:SF1">
    <property type="entry name" value="D-ISOMER SPECIFIC 2-HYDROXYACID DEHYDROGENASE NAD-BINDING DOMAIN-CONTAINING PROTEIN"/>
    <property type="match status" value="1"/>
</dbReference>
<evidence type="ECO:0000256" key="2">
    <source>
        <dbReference type="ARBA" id="ARBA00023027"/>
    </source>
</evidence>
<dbReference type="Gene3D" id="3.40.50.720">
    <property type="entry name" value="NAD(P)-binding Rossmann-like Domain"/>
    <property type="match status" value="2"/>
</dbReference>
<keyword evidence="5" id="KW-1185">Reference proteome</keyword>
<evidence type="ECO:0000256" key="1">
    <source>
        <dbReference type="ARBA" id="ARBA00023002"/>
    </source>
</evidence>
<keyword evidence="4" id="KW-0670">Pyruvate</keyword>
<dbReference type="InterPro" id="IPR029752">
    <property type="entry name" value="D-isomer_DH_CS1"/>
</dbReference>
<gene>
    <name evidence="4" type="ORF">FHS48_002752</name>
</gene>
<dbReference type="EC" id="1.1.1.79" evidence="4"/>
<dbReference type="SUPFAM" id="SSF51735">
    <property type="entry name" value="NAD(P)-binding Rossmann-fold domains"/>
    <property type="match status" value="1"/>
</dbReference>
<dbReference type="CDD" id="cd12164">
    <property type="entry name" value="GDH_like_2"/>
    <property type="match status" value="1"/>
</dbReference>
<dbReference type="GO" id="GO:0016618">
    <property type="term" value="F:hydroxypyruvate reductase [NAD(P)H] activity"/>
    <property type="evidence" value="ECO:0007669"/>
    <property type="project" value="UniProtKB-EC"/>
</dbReference>
<dbReference type="PANTHER" id="PTHR43333">
    <property type="entry name" value="2-HACID_DH_C DOMAIN-CONTAINING PROTEIN"/>
    <property type="match status" value="1"/>
</dbReference>
<dbReference type="GO" id="GO:0051287">
    <property type="term" value="F:NAD binding"/>
    <property type="evidence" value="ECO:0007669"/>
    <property type="project" value="InterPro"/>
</dbReference>
<name>A0A7W9ZH23_NOVIT</name>
<reference evidence="4 5" key="1">
    <citation type="submission" date="2020-08" db="EMBL/GenBank/DDBJ databases">
        <title>Genomic Encyclopedia of Type Strains, Phase IV (KMG-IV): sequencing the most valuable type-strain genomes for metagenomic binning, comparative biology and taxonomic classification.</title>
        <authorList>
            <person name="Goeker M."/>
        </authorList>
    </citation>
    <scope>NUCLEOTIDE SEQUENCE [LARGE SCALE GENOMIC DNA]</scope>
    <source>
        <strain evidence="4 5">DSM 11590</strain>
    </source>
</reference>
<dbReference type="InterPro" id="IPR036291">
    <property type="entry name" value="NAD(P)-bd_dom_sf"/>
</dbReference>
<accession>A0A7W9ZH23</accession>
<dbReference type="RefSeq" id="WP_184264129.1">
    <property type="nucleotide sequence ID" value="NZ_JACIIX010000010.1"/>
</dbReference>
<evidence type="ECO:0000313" key="5">
    <source>
        <dbReference type="Proteomes" id="UP000544872"/>
    </source>
</evidence>
<organism evidence="4 5">
    <name type="scientific">Novispirillum itersonii</name>
    <name type="common">Aquaspirillum itersonii</name>
    <dbReference type="NCBI Taxonomy" id="189"/>
    <lineage>
        <taxon>Bacteria</taxon>
        <taxon>Pseudomonadati</taxon>
        <taxon>Pseudomonadota</taxon>
        <taxon>Alphaproteobacteria</taxon>
        <taxon>Rhodospirillales</taxon>
        <taxon>Novispirillaceae</taxon>
        <taxon>Novispirillum</taxon>
    </lineage>
</organism>
<dbReference type="PROSITE" id="PS00065">
    <property type="entry name" value="D_2_HYDROXYACID_DH_1"/>
    <property type="match status" value="1"/>
</dbReference>